<dbReference type="Gene3D" id="3.40.50.1820">
    <property type="entry name" value="alpha/beta hydrolase"/>
    <property type="match status" value="1"/>
</dbReference>
<organism evidence="1 2">
    <name type="scientific">Gemmata palustris</name>
    <dbReference type="NCBI Taxonomy" id="2822762"/>
    <lineage>
        <taxon>Bacteria</taxon>
        <taxon>Pseudomonadati</taxon>
        <taxon>Planctomycetota</taxon>
        <taxon>Planctomycetia</taxon>
        <taxon>Gemmatales</taxon>
        <taxon>Gemmataceae</taxon>
        <taxon>Gemmata</taxon>
    </lineage>
</organism>
<reference evidence="1 2" key="1">
    <citation type="submission" date="2021-04" db="EMBL/GenBank/DDBJ databases">
        <authorList>
            <person name="Ivanova A."/>
        </authorList>
    </citation>
    <scope>NUCLEOTIDE SEQUENCE [LARGE SCALE GENOMIC DNA]</scope>
    <source>
        <strain evidence="1 2">G18</strain>
    </source>
</reference>
<dbReference type="Pfam" id="PF00756">
    <property type="entry name" value="Esterase"/>
    <property type="match status" value="1"/>
</dbReference>
<dbReference type="InterPro" id="IPR029058">
    <property type="entry name" value="AB_hydrolase_fold"/>
</dbReference>
<evidence type="ECO:0000313" key="1">
    <source>
        <dbReference type="EMBL" id="MBP3959081.1"/>
    </source>
</evidence>
<dbReference type="Proteomes" id="UP000676565">
    <property type="component" value="Unassembled WGS sequence"/>
</dbReference>
<dbReference type="InterPro" id="IPR050583">
    <property type="entry name" value="Mycobacterial_A85_antigen"/>
</dbReference>
<dbReference type="PANTHER" id="PTHR48098:SF3">
    <property type="entry name" value="IRON(III) ENTEROBACTIN ESTERASE"/>
    <property type="match status" value="1"/>
</dbReference>
<name>A0ABS5BZD2_9BACT</name>
<dbReference type="EMBL" id="JAGKQQ010000001">
    <property type="protein sequence ID" value="MBP3959081.1"/>
    <property type="molecule type" value="Genomic_DNA"/>
</dbReference>
<comment type="caution">
    <text evidence="1">The sequence shown here is derived from an EMBL/GenBank/DDBJ whole genome shotgun (WGS) entry which is preliminary data.</text>
</comment>
<proteinExistence type="predicted"/>
<dbReference type="PANTHER" id="PTHR48098">
    <property type="entry name" value="ENTEROCHELIN ESTERASE-RELATED"/>
    <property type="match status" value="1"/>
</dbReference>
<gene>
    <name evidence="1" type="ORF">J8F10_27875</name>
</gene>
<dbReference type="InterPro" id="IPR000801">
    <property type="entry name" value="Esterase-like"/>
</dbReference>
<sequence length="492" mass="53913">MRSLSFVALLAFAHHAPGADPKPLEFKLTFDKSACDGPFTGRVYVTLRANPASPPVGMNWFKPEPGLAKDVKGWKPGEPLVLDAKVVAYPAPLADLKPGKYYVSAVMDRDLGGIDFLGSPGNVYAKTVQLDLDPKASGTVELKLDQVVKGREFKETDTVKLVEIESKLLSKFHGKPMSLRGGVVLPPSFAKEPNRKYPVVYEVPGFGGNHFGALGAAARKAWDVNGTEMIWVVLDPNCRLGHHVFADSANNGPVGRALVEELIPHLEKTYRGVGTRFATGHSSGGWSSLWLQVAYPDTFAGCWSTAPDPVDFRDFQLVDVYAKGVNVFTDADGKPRPLAHTNGKPMLFFKPFSDMEEYMTRGGQLGSFEAVFSPGGADGRPLHLWDRTTGAVDPKVARAWENYDVRLVLERNWKTLGPKLGGKIHVYMGDEDTFYLDGATRLLKQSLAALKSDAVVELFPKRNHGNLVDAALRKRMNEEMAAAYRKGERAGR</sequence>
<dbReference type="RefSeq" id="WP_210659598.1">
    <property type="nucleotide sequence ID" value="NZ_JAGKQQ010000001.1"/>
</dbReference>
<accession>A0ABS5BZD2</accession>
<evidence type="ECO:0000313" key="2">
    <source>
        <dbReference type="Proteomes" id="UP000676565"/>
    </source>
</evidence>
<keyword evidence="2" id="KW-1185">Reference proteome</keyword>
<evidence type="ECO:0008006" key="3">
    <source>
        <dbReference type="Google" id="ProtNLM"/>
    </source>
</evidence>
<dbReference type="SUPFAM" id="SSF53474">
    <property type="entry name" value="alpha/beta-Hydrolases"/>
    <property type="match status" value="1"/>
</dbReference>
<protein>
    <recommendedName>
        <fullName evidence="3">Esterase</fullName>
    </recommendedName>
</protein>